<comment type="similarity">
    <text evidence="1">Belongs to the TonB-dependent receptor family.</text>
</comment>
<comment type="caution">
    <text evidence="3">The sequence shown here is derived from an EMBL/GenBank/DDBJ whole genome shotgun (WGS) entry which is preliminary data.</text>
</comment>
<accession>A0ABR7UR05</accession>
<dbReference type="InterPro" id="IPR008969">
    <property type="entry name" value="CarboxyPept-like_regulatory"/>
</dbReference>
<name>A0ABR7UR05_9FLAO</name>
<keyword evidence="1" id="KW-0812">Transmembrane</keyword>
<gene>
    <name evidence="3" type="ORF">B6A10_04490</name>
</gene>
<evidence type="ECO:0000313" key="3">
    <source>
        <dbReference type="EMBL" id="MBD0724430.1"/>
    </source>
</evidence>
<evidence type="ECO:0000313" key="4">
    <source>
        <dbReference type="Proteomes" id="UP000661715"/>
    </source>
</evidence>
<keyword evidence="1" id="KW-0813">Transport</keyword>
<dbReference type="RefSeq" id="WP_188219873.1">
    <property type="nucleotide sequence ID" value="NZ_NASZ01000004.1"/>
</dbReference>
<dbReference type="Gene3D" id="2.170.130.10">
    <property type="entry name" value="TonB-dependent receptor, plug domain"/>
    <property type="match status" value="1"/>
</dbReference>
<dbReference type="PROSITE" id="PS52016">
    <property type="entry name" value="TONB_DEPENDENT_REC_3"/>
    <property type="match status" value="1"/>
</dbReference>
<dbReference type="Proteomes" id="UP000661715">
    <property type="component" value="Unassembled WGS sequence"/>
</dbReference>
<evidence type="ECO:0000256" key="1">
    <source>
        <dbReference type="PROSITE-ProRule" id="PRU01360"/>
    </source>
</evidence>
<sequence length="1071" mass="118899">MKKQLIKIPRKGKFVVMGVLFQFMFSNVLLASEGSTSLPFLVTKNNQNTQQIIITGTITSAEDKLPIPGVTVAVKGNTKLGVITDFDGKYKISLPSSDAVLIFSSIGFKTVEKKVSGQTVINIVMATDQTSLEEVVVVGYGKQKKESLVAAISQVSGSTLERAGGVQSIGAALTGNAPGLITTASTGMPGEEDPRIVIRGTGTWNDSSPLILVDGIERPMNSVDIGSVESVSVLKDASATAVYGSRGANGVIIITTKRGSIGKALIRARVNSTMKVPSQLPNKYDAYDALMIRNQAIENELALSPSSWNDYLPQDIINKYRFPANQEERERYPNVDWAKTLFKDYVMSHNASLNVSGGTEFVKYFTSADFLHEGDLFRKYSNNRGYEPGYGFNRLNVRTNLDFQFSPTTTFKVNLSGSHGVKKSPWGATGGEYTMWDAAYSTAPDVFLPYYESDGSWGYFAPNEGKASNSVRNLAISGVQYRTTTRLTTDFTLDQKLDMLIKGLSFNGKIALDNTFVEADRGVTDLYNNTQEKWIDPVTGTVTYKQNYDSNNRFDFQEGIKWSPSAGNVQDWASYRRIFYQAQMNYTVNINSKHDIMAMGLFNRDKSATGSEIPRYREDWVFRTTYGFAGKYFAEYNGAYNGSERFIKGKRFAFFSSGGITWIVSKEDFMKKTESFLDMLKIRLNYGEVGDDNIGGSRWLYLTQWSFGGQSQLGTTGEGGELSPYNWYKESAVGNPDVKWATAKKSNLGVDFGLFKGLVKGTFNLFKEDRSDIFIAGGGRSIPSYYGAVAPAANLGRVTNKGYEIEIKLNHTFANNLNLWADLNMSHSKNKIIDANNAQLLPDYQKTEGKVIGQAYSYVGQGYYNTWDELYASTMTNTNDNQKLPGNYNLLDYNADGVIDNYDNIPFGHAGTPQNTYNATVGFNWKNFSAFVQFYGVNNVTRQVVLGSLVSQNHVVYNQGSLWSQDNINADVPMPRWLSTPSSYNDAQRHMYDGSYVRLKNAEIAYTFDGSTSLIKSLGLQNIRVFINGDNLFFWSKMPDDRESNYAGTGWASQGAYPTVKRFNIGANIIF</sequence>
<reference evidence="3 4" key="1">
    <citation type="journal article" date="2020" name="Microbiol. Res.">
        <title>Flavobacterium pokkalii sp. nov., a novel plant growth promoting native rhizobacteria isolated from pokkali rice grown in coastal saline affected agricultural regions of southern India, Kerala.</title>
        <authorList>
            <person name="Menon R.R."/>
            <person name="Kumari S."/>
            <person name="Viver T."/>
            <person name="Rameshkumar N."/>
        </authorList>
    </citation>
    <scope>NUCLEOTIDE SEQUENCE [LARGE SCALE GENOMIC DNA]</scope>
    <source>
        <strain evidence="3 4">L1I52</strain>
    </source>
</reference>
<dbReference type="Pfam" id="PF13715">
    <property type="entry name" value="CarbopepD_reg_2"/>
    <property type="match status" value="1"/>
</dbReference>
<keyword evidence="1" id="KW-0998">Cell outer membrane</keyword>
<organism evidence="3 4">
    <name type="scientific">Flavobacterium pokkalii</name>
    <dbReference type="NCBI Taxonomy" id="1940408"/>
    <lineage>
        <taxon>Bacteria</taxon>
        <taxon>Pseudomonadati</taxon>
        <taxon>Bacteroidota</taxon>
        <taxon>Flavobacteriia</taxon>
        <taxon>Flavobacteriales</taxon>
        <taxon>Flavobacteriaceae</taxon>
        <taxon>Flavobacterium</taxon>
    </lineage>
</organism>
<dbReference type="Gene3D" id="2.60.40.1120">
    <property type="entry name" value="Carboxypeptidase-like, regulatory domain"/>
    <property type="match status" value="1"/>
</dbReference>
<proteinExistence type="inferred from homology"/>
<dbReference type="Pfam" id="PF07715">
    <property type="entry name" value="Plug"/>
    <property type="match status" value="1"/>
</dbReference>
<feature type="domain" description="TonB-dependent receptor plug" evidence="2">
    <location>
        <begin position="145"/>
        <end position="251"/>
    </location>
</feature>
<dbReference type="SUPFAM" id="SSF56935">
    <property type="entry name" value="Porins"/>
    <property type="match status" value="1"/>
</dbReference>
<dbReference type="InterPro" id="IPR037066">
    <property type="entry name" value="Plug_dom_sf"/>
</dbReference>
<dbReference type="InterPro" id="IPR039426">
    <property type="entry name" value="TonB-dep_rcpt-like"/>
</dbReference>
<comment type="subcellular location">
    <subcellularLocation>
        <location evidence="1">Cell outer membrane</location>
        <topology evidence="1">Multi-pass membrane protein</topology>
    </subcellularLocation>
</comment>
<keyword evidence="4" id="KW-1185">Reference proteome</keyword>
<protein>
    <submittedName>
        <fullName evidence="3">SusC/RagA family TonB-linked outer membrane protein</fullName>
    </submittedName>
</protein>
<dbReference type="NCBIfam" id="TIGR04056">
    <property type="entry name" value="OMP_RagA_SusC"/>
    <property type="match status" value="1"/>
</dbReference>
<dbReference type="InterPro" id="IPR023997">
    <property type="entry name" value="TonB-dep_OMP_SusC/RagA_CS"/>
</dbReference>
<keyword evidence="1" id="KW-0472">Membrane</keyword>
<dbReference type="EMBL" id="NASZ01000004">
    <property type="protein sequence ID" value="MBD0724430.1"/>
    <property type="molecule type" value="Genomic_DNA"/>
</dbReference>
<dbReference type="NCBIfam" id="TIGR04057">
    <property type="entry name" value="SusC_RagA_signa"/>
    <property type="match status" value="1"/>
</dbReference>
<dbReference type="InterPro" id="IPR023996">
    <property type="entry name" value="TonB-dep_OMP_SusC/RagA"/>
</dbReference>
<keyword evidence="1" id="KW-1134">Transmembrane beta strand</keyword>
<evidence type="ECO:0000259" key="2">
    <source>
        <dbReference type="Pfam" id="PF07715"/>
    </source>
</evidence>
<dbReference type="SUPFAM" id="SSF49464">
    <property type="entry name" value="Carboxypeptidase regulatory domain-like"/>
    <property type="match status" value="1"/>
</dbReference>
<dbReference type="InterPro" id="IPR012910">
    <property type="entry name" value="Plug_dom"/>
</dbReference>